<gene>
    <name evidence="1" type="ORF">CASFOL_002892</name>
</gene>
<dbReference type="Proteomes" id="UP001632038">
    <property type="component" value="Unassembled WGS sequence"/>
</dbReference>
<dbReference type="AlphaFoldDB" id="A0ABD3EFX8"/>
<organism evidence="1 2">
    <name type="scientific">Castilleja foliolosa</name>
    <dbReference type="NCBI Taxonomy" id="1961234"/>
    <lineage>
        <taxon>Eukaryota</taxon>
        <taxon>Viridiplantae</taxon>
        <taxon>Streptophyta</taxon>
        <taxon>Embryophyta</taxon>
        <taxon>Tracheophyta</taxon>
        <taxon>Spermatophyta</taxon>
        <taxon>Magnoliopsida</taxon>
        <taxon>eudicotyledons</taxon>
        <taxon>Gunneridae</taxon>
        <taxon>Pentapetalae</taxon>
        <taxon>asterids</taxon>
        <taxon>lamiids</taxon>
        <taxon>Lamiales</taxon>
        <taxon>Orobanchaceae</taxon>
        <taxon>Pedicularideae</taxon>
        <taxon>Castillejinae</taxon>
        <taxon>Castilleja</taxon>
    </lineage>
</organism>
<evidence type="ECO:0000313" key="2">
    <source>
        <dbReference type="Proteomes" id="UP001632038"/>
    </source>
</evidence>
<proteinExistence type="predicted"/>
<comment type="caution">
    <text evidence="1">The sequence shown here is derived from an EMBL/GenBank/DDBJ whole genome shotgun (WGS) entry which is preliminary data.</text>
</comment>
<dbReference type="EMBL" id="JAVIJP010000005">
    <property type="protein sequence ID" value="KAL3653211.1"/>
    <property type="molecule type" value="Genomic_DNA"/>
</dbReference>
<name>A0ABD3EFX8_9LAMI</name>
<accession>A0ABD3EFX8</accession>
<evidence type="ECO:0000313" key="1">
    <source>
        <dbReference type="EMBL" id="KAL3653211.1"/>
    </source>
</evidence>
<keyword evidence="2" id="KW-1185">Reference proteome</keyword>
<reference evidence="2" key="1">
    <citation type="journal article" date="2024" name="IScience">
        <title>Strigolactones Initiate the Formation of Haustorium-like Structures in Castilleja.</title>
        <authorList>
            <person name="Buerger M."/>
            <person name="Peterson D."/>
            <person name="Chory J."/>
        </authorList>
    </citation>
    <scope>NUCLEOTIDE SEQUENCE [LARGE SCALE GENOMIC DNA]</scope>
</reference>
<sequence length="78" mass="9109">MAHSILRSFLRIPSFTKPVIRFPLRYYYYNNINSRVFQASDLLKKQIEVGYQLETVCHSPQITVPSLLKILSMVGITY</sequence>
<protein>
    <submittedName>
        <fullName evidence="1">Uncharacterized protein</fullName>
    </submittedName>
</protein>